<accession>A0ABP9HP48</accession>
<reference evidence="2" key="1">
    <citation type="journal article" date="2019" name="Int. J. Syst. Evol. Microbiol.">
        <title>The Global Catalogue of Microorganisms (GCM) 10K type strain sequencing project: providing services to taxonomists for standard genome sequencing and annotation.</title>
        <authorList>
            <consortium name="The Broad Institute Genomics Platform"/>
            <consortium name="The Broad Institute Genome Sequencing Center for Infectious Disease"/>
            <person name="Wu L."/>
            <person name="Ma J."/>
        </authorList>
    </citation>
    <scope>NUCLEOTIDE SEQUENCE [LARGE SCALE GENOMIC DNA]</scope>
    <source>
        <strain evidence="2">JCM 18126</strain>
    </source>
</reference>
<dbReference type="EMBL" id="BAABIL010000205">
    <property type="protein sequence ID" value="GAA4975473.1"/>
    <property type="molecule type" value="Genomic_DNA"/>
</dbReference>
<evidence type="ECO:0000313" key="1">
    <source>
        <dbReference type="EMBL" id="GAA4975473.1"/>
    </source>
</evidence>
<comment type="caution">
    <text evidence="1">The sequence shown here is derived from an EMBL/GenBank/DDBJ whole genome shotgun (WGS) entry which is preliminary data.</text>
</comment>
<dbReference type="Proteomes" id="UP001501195">
    <property type="component" value="Unassembled WGS sequence"/>
</dbReference>
<evidence type="ECO:0000313" key="2">
    <source>
        <dbReference type="Proteomes" id="UP001501195"/>
    </source>
</evidence>
<keyword evidence="2" id="KW-1185">Reference proteome</keyword>
<protein>
    <submittedName>
        <fullName evidence="1">Uncharacterized protein</fullName>
    </submittedName>
</protein>
<gene>
    <name evidence="1" type="ORF">GCM10023225_15700</name>
</gene>
<name>A0ABP9HP48_9ACTN</name>
<sequence>MGLLETAPVSDDEPEVTRQQVEQWWRDVAEGRCSRLSASRWAESWLEKAPSGIEELGIQGLLHLQALRHQPAAGLPSSSDLGMPDAEVADALARWLAECRRHDADPRAWDRAYFRSMITRFAEKHGQEAGDRFGRKLVAKALLTESDLMAALSAAGHQP</sequence>
<organism evidence="1 2">
    <name type="scientific">Kineococcus glutinatus</name>
    <dbReference type="NCBI Taxonomy" id="1070872"/>
    <lineage>
        <taxon>Bacteria</taxon>
        <taxon>Bacillati</taxon>
        <taxon>Actinomycetota</taxon>
        <taxon>Actinomycetes</taxon>
        <taxon>Kineosporiales</taxon>
        <taxon>Kineosporiaceae</taxon>
        <taxon>Kineococcus</taxon>
    </lineage>
</organism>
<proteinExistence type="predicted"/>